<evidence type="ECO:0000313" key="1">
    <source>
        <dbReference type="EMBL" id="OCX72058.1"/>
    </source>
</evidence>
<comment type="caution">
    <text evidence="1">The sequence shown here is derived from an EMBL/GenBank/DDBJ whole genome shotgun (WGS) entry which is preliminary data.</text>
</comment>
<proteinExistence type="predicted"/>
<protein>
    <submittedName>
        <fullName evidence="1">Uncharacterized protein</fullName>
    </submittedName>
</protein>
<keyword evidence="2" id="KW-1185">Reference proteome</keyword>
<dbReference type="AlphaFoldDB" id="A0A1C2IPS4"/>
<dbReference type="EMBL" id="LWRY01000118">
    <property type="protein sequence ID" value="OCX72058.1"/>
    <property type="molecule type" value="Genomic_DNA"/>
</dbReference>
<organism evidence="1 2">
    <name type="scientific">Acidithiobacillus thiooxidans</name>
    <name type="common">Thiobacillus thiooxidans</name>
    <dbReference type="NCBI Taxonomy" id="930"/>
    <lineage>
        <taxon>Bacteria</taxon>
        <taxon>Pseudomonadati</taxon>
        <taxon>Pseudomonadota</taxon>
        <taxon>Acidithiobacillia</taxon>
        <taxon>Acidithiobacillales</taxon>
        <taxon>Acidithiobacillaceae</taxon>
        <taxon>Acidithiobacillus</taxon>
    </lineage>
</organism>
<sequence>MQKNKVYKVVARKFELSAAAVKRDVIVIKGAEWLSARDEMMIKTYRPQYAAENGRSGSLCRQLDKHLRNIIQEDL</sequence>
<reference evidence="1" key="1">
    <citation type="journal article" date="2016" name="Int. J. Mol. Sci.">
        <title>Comparative genomics of the extreme acidophile Acidithiobacillus thiooxidans reveals intraspecific divergence and niche adaptation.</title>
        <authorList>
            <person name="Zhang X."/>
            <person name="Feng X."/>
            <person name="Tao J."/>
            <person name="Ma L."/>
            <person name="Xiao Y."/>
            <person name="Liang Y."/>
            <person name="Liu X."/>
            <person name="Yin H."/>
        </authorList>
    </citation>
    <scope>NUCLEOTIDE SEQUENCE [LARGE SCALE GENOMIC DNA]</scope>
    <source>
        <strain evidence="1">DXS-W</strain>
    </source>
</reference>
<dbReference type="GeneID" id="60695998"/>
<gene>
    <name evidence="1" type="ORF">A6M23_10400</name>
</gene>
<name>A0A1C2IPS4_ACITH</name>
<dbReference type="RefSeq" id="WP_065975310.1">
    <property type="nucleotide sequence ID" value="NZ_LGYM01000015.1"/>
</dbReference>
<evidence type="ECO:0000313" key="2">
    <source>
        <dbReference type="Proteomes" id="UP000095008"/>
    </source>
</evidence>
<dbReference type="Proteomes" id="UP000095008">
    <property type="component" value="Unassembled WGS sequence"/>
</dbReference>
<accession>A0A1C2IPS4</accession>